<evidence type="ECO:0000313" key="1">
    <source>
        <dbReference type="EMBL" id="MFC5833191.1"/>
    </source>
</evidence>
<sequence length="268" mass="30395">MDEAIALARVFGIPLEELPLPPEAAEGRDLHELSRTVTDEGRKAKAQHAQFLLAWARLRYRLSQEENRALYEAFLTQRRTGADEASRAVKVWRDRSSWREVSVAYHKLERTLQTLGTGLDLTPPTPDVRRHNSVVADLLRARELFAERIPGSPVRVVPDLVYHFAQALVRADLLEAAMPVVDSYARGTAHPVDEVVAEIDRRLQEVIDREPNDRLDHLESLAARIGLRWEAHEPPEQQAQSAAELGVSLEDYRDAKNIGDMYRESGMR</sequence>
<dbReference type="Proteomes" id="UP001596058">
    <property type="component" value="Unassembled WGS sequence"/>
</dbReference>
<comment type="caution">
    <text evidence="1">The sequence shown here is derived from an EMBL/GenBank/DDBJ whole genome shotgun (WGS) entry which is preliminary data.</text>
</comment>
<dbReference type="EMBL" id="JBHSPA010000089">
    <property type="protein sequence ID" value="MFC5833191.1"/>
    <property type="molecule type" value="Genomic_DNA"/>
</dbReference>
<reference evidence="2" key="1">
    <citation type="journal article" date="2019" name="Int. J. Syst. Evol. Microbiol.">
        <title>The Global Catalogue of Microorganisms (GCM) 10K type strain sequencing project: providing services to taxonomists for standard genome sequencing and annotation.</title>
        <authorList>
            <consortium name="The Broad Institute Genomics Platform"/>
            <consortium name="The Broad Institute Genome Sequencing Center for Infectious Disease"/>
            <person name="Wu L."/>
            <person name="Ma J."/>
        </authorList>
    </citation>
    <scope>NUCLEOTIDE SEQUENCE [LARGE SCALE GENOMIC DNA]</scope>
    <source>
        <strain evidence="2">CCUG 53903</strain>
    </source>
</reference>
<proteinExistence type="predicted"/>
<protein>
    <submittedName>
        <fullName evidence="1">Uncharacterized protein</fullName>
    </submittedName>
</protein>
<keyword evidence="2" id="KW-1185">Reference proteome</keyword>
<accession>A0ABW1D5Y1</accession>
<organism evidence="1 2">
    <name type="scientific">Nonomuraea insulae</name>
    <dbReference type="NCBI Taxonomy" id="1616787"/>
    <lineage>
        <taxon>Bacteria</taxon>
        <taxon>Bacillati</taxon>
        <taxon>Actinomycetota</taxon>
        <taxon>Actinomycetes</taxon>
        <taxon>Streptosporangiales</taxon>
        <taxon>Streptosporangiaceae</taxon>
        <taxon>Nonomuraea</taxon>
    </lineage>
</organism>
<name>A0ABW1D5Y1_9ACTN</name>
<evidence type="ECO:0000313" key="2">
    <source>
        <dbReference type="Proteomes" id="UP001596058"/>
    </source>
</evidence>
<dbReference type="RefSeq" id="WP_379522617.1">
    <property type="nucleotide sequence ID" value="NZ_JBHSPA010000089.1"/>
</dbReference>
<gene>
    <name evidence="1" type="ORF">ACFPZ3_55870</name>
</gene>